<proteinExistence type="inferred from homology"/>
<dbReference type="InterPro" id="IPR027124">
    <property type="entry name" value="Swc5/CFDP1/2"/>
</dbReference>
<name>A0AAE8STG9_9PEZI</name>
<evidence type="ECO:0000313" key="5">
    <source>
        <dbReference type="EMBL" id="SPO00508.1"/>
    </source>
</evidence>
<gene>
    <name evidence="5" type="ORF">DNG_03256</name>
</gene>
<protein>
    <recommendedName>
        <fullName evidence="2">SWR1-complex protein 5</fullName>
    </recommendedName>
</protein>
<dbReference type="InterPro" id="IPR011421">
    <property type="entry name" value="BCNT-C"/>
</dbReference>
<feature type="region of interest" description="Disordered" evidence="3">
    <location>
        <begin position="1"/>
        <end position="205"/>
    </location>
</feature>
<evidence type="ECO:0000256" key="3">
    <source>
        <dbReference type="SAM" id="MobiDB-lite"/>
    </source>
</evidence>
<feature type="domain" description="BCNT-C" evidence="4">
    <location>
        <begin position="279"/>
        <end position="360"/>
    </location>
</feature>
<dbReference type="PANTHER" id="PTHR48407:SF1">
    <property type="entry name" value="CRANIOFACIAL DEVELOPMENT PROTEIN 1"/>
    <property type="match status" value="1"/>
</dbReference>
<feature type="compositionally biased region" description="Acidic residues" evidence="3">
    <location>
        <begin position="1"/>
        <end position="12"/>
    </location>
</feature>
<keyword evidence="6" id="KW-1185">Reference proteome</keyword>
<evidence type="ECO:0000313" key="6">
    <source>
        <dbReference type="Proteomes" id="UP001187682"/>
    </source>
</evidence>
<sequence length="374" mass="40456">MPPDPLIDEDEQYASSEDSDFRPDDGKAAARESADSDSESDSDSGIEAQAEAETETKSPVPTKRRREDLGKDGEDDAGFDNSGDEAIIEKAQKRQKKKQKKQGKDDEDLEDGGEGGVVKTRSMRAAEKIERKQTAAFGPVTIDVDSLWEQMKTGKASTAPGADSTNGPDAEPADSGTGPEDTDTPKQTTAPLQPPADDPAAAAADSDMILIKRKYNFAGKIHTEEKLVPRNSAEAKLYLESVAASPPSDDAAAPSRPAPRRAFRSAFEPVLEPLQRRGDLNLGLAARLQARDAAGAKKLTTVEKSRMDWAGFVDREGIKDELVSAGKSKESYAEREGFLARSEARREEDARRARISAMVPRGIVRGGKKARRYP</sequence>
<dbReference type="Proteomes" id="UP001187682">
    <property type="component" value="Unassembled WGS sequence"/>
</dbReference>
<evidence type="ECO:0000256" key="1">
    <source>
        <dbReference type="ARBA" id="ARBA00010465"/>
    </source>
</evidence>
<organism evidence="5 6">
    <name type="scientific">Cephalotrichum gorgonifer</name>
    <dbReference type="NCBI Taxonomy" id="2041049"/>
    <lineage>
        <taxon>Eukaryota</taxon>
        <taxon>Fungi</taxon>
        <taxon>Dikarya</taxon>
        <taxon>Ascomycota</taxon>
        <taxon>Pezizomycotina</taxon>
        <taxon>Sordariomycetes</taxon>
        <taxon>Hypocreomycetidae</taxon>
        <taxon>Microascales</taxon>
        <taxon>Microascaceae</taxon>
        <taxon>Cephalotrichum</taxon>
    </lineage>
</organism>
<accession>A0AAE8STG9</accession>
<reference evidence="5" key="1">
    <citation type="submission" date="2018-03" db="EMBL/GenBank/DDBJ databases">
        <authorList>
            <person name="Guldener U."/>
        </authorList>
    </citation>
    <scope>NUCLEOTIDE SEQUENCE</scope>
</reference>
<evidence type="ECO:0000256" key="2">
    <source>
        <dbReference type="ARBA" id="ARBA00019138"/>
    </source>
</evidence>
<dbReference type="PROSITE" id="PS51279">
    <property type="entry name" value="BCNT_C"/>
    <property type="match status" value="1"/>
</dbReference>
<evidence type="ECO:0000259" key="4">
    <source>
        <dbReference type="PROSITE" id="PS51279"/>
    </source>
</evidence>
<feature type="compositionally biased region" description="Acidic residues" evidence="3">
    <location>
        <begin position="35"/>
        <end position="44"/>
    </location>
</feature>
<dbReference type="Pfam" id="PF07572">
    <property type="entry name" value="BCNT"/>
    <property type="match status" value="1"/>
</dbReference>
<dbReference type="EMBL" id="ONZQ02000004">
    <property type="protein sequence ID" value="SPO00508.1"/>
    <property type="molecule type" value="Genomic_DNA"/>
</dbReference>
<feature type="compositionally biased region" description="Basic and acidic residues" evidence="3">
    <location>
        <begin position="124"/>
        <end position="133"/>
    </location>
</feature>
<comment type="caution">
    <text evidence="5">The sequence shown here is derived from an EMBL/GenBank/DDBJ whole genome shotgun (WGS) entry which is preliminary data.</text>
</comment>
<feature type="compositionally biased region" description="Basic and acidic residues" evidence="3">
    <location>
        <begin position="19"/>
        <end position="34"/>
    </location>
</feature>
<dbReference type="GO" id="GO:0000812">
    <property type="term" value="C:Swr1 complex"/>
    <property type="evidence" value="ECO:0007669"/>
    <property type="project" value="TreeGrafter"/>
</dbReference>
<dbReference type="PANTHER" id="PTHR48407">
    <property type="entry name" value="CRANIOFACIAL DEVELOPMENT PROTEIN 1"/>
    <property type="match status" value="1"/>
</dbReference>
<comment type="similarity">
    <text evidence="1">Belongs to the SWC5 family.</text>
</comment>
<dbReference type="AlphaFoldDB" id="A0AAE8STG9"/>